<evidence type="ECO:0000256" key="4">
    <source>
        <dbReference type="SAM" id="MobiDB-lite"/>
    </source>
</evidence>
<reference evidence="7" key="1">
    <citation type="journal article" date="2020" name="bioRxiv">
        <title>Comparative genomics of Chlamydomonas.</title>
        <authorList>
            <person name="Craig R.J."/>
            <person name="Hasan A.R."/>
            <person name="Ness R.W."/>
            <person name="Keightley P.D."/>
        </authorList>
    </citation>
    <scope>NUCLEOTIDE SEQUENCE</scope>
    <source>
        <strain evidence="7">CCAP 11/173</strain>
    </source>
</reference>
<keyword evidence="8" id="KW-1185">Reference proteome</keyword>
<organism evidence="7 8">
    <name type="scientific">Chlamydomonas schloesseri</name>
    <dbReference type="NCBI Taxonomy" id="2026947"/>
    <lineage>
        <taxon>Eukaryota</taxon>
        <taxon>Viridiplantae</taxon>
        <taxon>Chlorophyta</taxon>
        <taxon>core chlorophytes</taxon>
        <taxon>Chlorophyceae</taxon>
        <taxon>CS clade</taxon>
        <taxon>Chlamydomonadales</taxon>
        <taxon>Chlamydomonadaceae</taxon>
        <taxon>Chlamydomonas</taxon>
    </lineage>
</organism>
<dbReference type="Proteomes" id="UP000613740">
    <property type="component" value="Unassembled WGS sequence"/>
</dbReference>
<dbReference type="PANTHER" id="PTHR13258">
    <property type="entry name" value="SYNDETIN"/>
    <property type="match status" value="1"/>
</dbReference>
<gene>
    <name evidence="7" type="ORF">HYH02_006250</name>
</gene>
<dbReference type="InterPro" id="IPR019515">
    <property type="entry name" value="VPS54_N"/>
</dbReference>
<evidence type="ECO:0000313" key="8">
    <source>
        <dbReference type="Proteomes" id="UP000613740"/>
    </source>
</evidence>
<dbReference type="GO" id="GO:0000149">
    <property type="term" value="F:SNARE binding"/>
    <property type="evidence" value="ECO:0007669"/>
    <property type="project" value="TreeGrafter"/>
</dbReference>
<dbReference type="PANTHER" id="PTHR13258:SF0">
    <property type="entry name" value="SYNDETIN"/>
    <property type="match status" value="1"/>
</dbReference>
<sequence>MAEPGGFGQNVLGKLKLVGGKVVDFGGTVAGKVVDVGGTVGGKLGDIGGRIGSQIASLAETDFERMRQLNQIAKQQQDLRRKYTEEELQAVEKRADLVLGQLYSGYFEANFDPVAYELSKLNDHDNQDHIDELVERLTLGVETVSGRLSRHVNKKRDVLLAGIDRVAEVEDDLKAAYHISRSSRASLKAAAEEVQRNMRVVGQTRRKQAYMEMMEVVSKIKRARDLQHLLKKSQELGEYGDAIMTCVQCFQGVDSLRQLAVSGDLRASVQRAYVDTLRRMDGALANICSEFDPDKYTKILEGYLLQGIDGKALSDKVLQCFKDAIHDVTTRVVRSLLLTKPKLADRLASGGAAAMALGYGELLRALPTDLLRPCLMRILEVVFDILASYHVMAHWHVLAVAKQGQMEAAAQGMDEEARRAQAATASFLTSVNDMLKTSRGEVLEVAARRVRDLLGLDSLFKGEDFLQAVDWCGKFGGCCEAFLSGPSEVRPAVMASCARFLPAYHRSNLESLTTCLNNEAWQDIGAVTGAAGAVTLELEEAIRDSPFYVPAWGEPGAVHSFDKWMVEGNPFKRGLGQGNAPEGKQKSLVDLLQKTTAEGKELSRNNSQHSNLAAAGSTAAAAAAAGGAEEGGSERRSSSGAPEAHPGTSSSGTAADGHTAAAAAPSTPASGSAAAGAGAAGAAGTPGPADRGAAGPAGSSGSGAAPGQPPPRTPNMLTISSQQALKYIKHYGQIMKPLQGNSEALWRHMSELFDLYLLYCFSAFGGMGLEDLVWRDDLISPRLKGALLRILTADGSKYRTLVEELIRNRPLNSRGAPIASTGLGLLDRFGDKMESFADSMERSVSRMAVKLGDSKLAQVMGGADGSGHGGGGGIGGGGVQVSGASMVGLSAGSQTAVLPSANTGMLTPVAAPRPSAGSGSGGGAMDGTGGGGGSPGNGAGAGATQWGLRERVVAVESLMYMAAELRAAKNTIILALPGRCCREVEAYFARTVEAAADLKEHLFRNATRVMMQGVWDGERGIPAAIGVTNYNVREPAIRQSPWADFSVRALQTFRERVLAARLPLPLVVSLWEYAAGVVAEGILTGLAGVRKCSLEGRANMSFDLSHVERQMRAMGPPGFKPTPLSLVDTYIKAFYLPWDELPKWCQAHIAEYGKQRLFTLVEVAAEFNKVKRGQKNDVLEAIEAAADATGRAF</sequence>
<dbReference type="Pfam" id="PF10475">
    <property type="entry name" value="Vps54_N"/>
    <property type="match status" value="1"/>
</dbReference>
<dbReference type="EMBL" id="JAEHOD010000016">
    <property type="protein sequence ID" value="KAG2448902.1"/>
    <property type="molecule type" value="Genomic_DNA"/>
</dbReference>
<dbReference type="InterPro" id="IPR040047">
    <property type="entry name" value="VPS50"/>
</dbReference>
<evidence type="ECO:0000256" key="3">
    <source>
        <dbReference type="ARBA" id="ARBA00023054"/>
    </source>
</evidence>
<dbReference type="InterPro" id="IPR019514">
    <property type="entry name" value="Syndetin_C"/>
</dbReference>
<name>A0A835WJU1_9CHLO</name>
<dbReference type="Pfam" id="PF10474">
    <property type="entry name" value="Syndetin_C"/>
    <property type="match status" value="1"/>
</dbReference>
<feature type="compositionally biased region" description="Low complexity" evidence="4">
    <location>
        <begin position="613"/>
        <end position="627"/>
    </location>
</feature>
<evidence type="ECO:0000259" key="5">
    <source>
        <dbReference type="Pfam" id="PF10474"/>
    </source>
</evidence>
<proteinExistence type="predicted"/>
<dbReference type="GO" id="GO:0032456">
    <property type="term" value="P:endocytic recycling"/>
    <property type="evidence" value="ECO:0007669"/>
    <property type="project" value="InterPro"/>
</dbReference>
<comment type="caution">
    <text evidence="7">The sequence shown here is derived from an EMBL/GenBank/DDBJ whole genome shotgun (WGS) entry which is preliminary data.</text>
</comment>
<dbReference type="OrthoDB" id="10263345at2759"/>
<accession>A0A835WJU1</accession>
<feature type="region of interest" description="Disordered" evidence="4">
    <location>
        <begin position="909"/>
        <end position="943"/>
    </location>
</feature>
<dbReference type="GO" id="GO:0005829">
    <property type="term" value="C:cytosol"/>
    <property type="evidence" value="ECO:0007669"/>
    <property type="project" value="GOC"/>
</dbReference>
<evidence type="ECO:0000256" key="2">
    <source>
        <dbReference type="ARBA" id="ARBA00022927"/>
    </source>
</evidence>
<keyword evidence="1" id="KW-0813">Transport</keyword>
<feature type="region of interest" description="Disordered" evidence="4">
    <location>
        <begin position="599"/>
        <end position="716"/>
    </location>
</feature>
<feature type="compositionally biased region" description="Low complexity" evidence="4">
    <location>
        <begin position="638"/>
        <end position="706"/>
    </location>
</feature>
<evidence type="ECO:0008006" key="9">
    <source>
        <dbReference type="Google" id="ProtNLM"/>
    </source>
</evidence>
<dbReference type="GO" id="GO:0015031">
    <property type="term" value="P:protein transport"/>
    <property type="evidence" value="ECO:0007669"/>
    <property type="project" value="UniProtKB-KW"/>
</dbReference>
<keyword evidence="2" id="KW-0653">Protein transport</keyword>
<protein>
    <recommendedName>
        <fullName evidence="9">Syndetin C-terminal domain-containing protein</fullName>
    </recommendedName>
</protein>
<evidence type="ECO:0000256" key="1">
    <source>
        <dbReference type="ARBA" id="ARBA00022448"/>
    </source>
</evidence>
<feature type="domain" description="Vacuolar protein sorting-associated protein 54 N-terminal" evidence="6">
    <location>
        <begin position="103"/>
        <end position="395"/>
    </location>
</feature>
<dbReference type="AlphaFoldDB" id="A0A835WJU1"/>
<evidence type="ECO:0000259" key="6">
    <source>
        <dbReference type="Pfam" id="PF10475"/>
    </source>
</evidence>
<feature type="domain" description="Syndetin C-terminal" evidence="5">
    <location>
        <begin position="946"/>
        <end position="1183"/>
    </location>
</feature>
<dbReference type="GO" id="GO:1990745">
    <property type="term" value="C:EARP complex"/>
    <property type="evidence" value="ECO:0007669"/>
    <property type="project" value="InterPro"/>
</dbReference>
<keyword evidence="3" id="KW-0175">Coiled coil</keyword>
<evidence type="ECO:0000313" key="7">
    <source>
        <dbReference type="EMBL" id="KAG2448902.1"/>
    </source>
</evidence>
<feature type="compositionally biased region" description="Gly residues" evidence="4">
    <location>
        <begin position="918"/>
        <end position="941"/>
    </location>
</feature>
<dbReference type="GO" id="GO:0042147">
    <property type="term" value="P:retrograde transport, endosome to Golgi"/>
    <property type="evidence" value="ECO:0007669"/>
    <property type="project" value="InterPro"/>
</dbReference>